<dbReference type="PANTHER" id="PTHR30329">
    <property type="entry name" value="STATOR ELEMENT OF FLAGELLAR MOTOR COMPLEX"/>
    <property type="match status" value="1"/>
</dbReference>
<dbReference type="SUPFAM" id="SSF103088">
    <property type="entry name" value="OmpA-like"/>
    <property type="match status" value="1"/>
</dbReference>
<dbReference type="InterPro" id="IPR036737">
    <property type="entry name" value="OmpA-like_sf"/>
</dbReference>
<keyword evidence="2 4" id="KW-0472">Membrane</keyword>
<evidence type="ECO:0000256" key="4">
    <source>
        <dbReference type="PROSITE-ProRule" id="PRU00473"/>
    </source>
</evidence>
<keyword evidence="3" id="KW-0998">Cell outer membrane</keyword>
<protein>
    <submittedName>
        <fullName evidence="6">Outer membrane protein OmpA</fullName>
    </submittedName>
</protein>
<dbReference type="GO" id="GO:0009279">
    <property type="term" value="C:cell outer membrane"/>
    <property type="evidence" value="ECO:0007669"/>
    <property type="project" value="UniProtKB-SubCell"/>
</dbReference>
<evidence type="ECO:0000256" key="2">
    <source>
        <dbReference type="ARBA" id="ARBA00023136"/>
    </source>
</evidence>
<evidence type="ECO:0000259" key="5">
    <source>
        <dbReference type="PROSITE" id="PS51123"/>
    </source>
</evidence>
<evidence type="ECO:0000256" key="1">
    <source>
        <dbReference type="ARBA" id="ARBA00004442"/>
    </source>
</evidence>
<dbReference type="AlphaFoldDB" id="A0A1I2GHU1"/>
<dbReference type="PANTHER" id="PTHR30329:SF21">
    <property type="entry name" value="LIPOPROTEIN YIAD-RELATED"/>
    <property type="match status" value="1"/>
</dbReference>
<comment type="subcellular location">
    <subcellularLocation>
        <location evidence="1">Cell outer membrane</location>
    </subcellularLocation>
</comment>
<evidence type="ECO:0000313" key="6">
    <source>
        <dbReference type="EMBL" id="SFF16427.1"/>
    </source>
</evidence>
<dbReference type="InterPro" id="IPR006664">
    <property type="entry name" value="OMP_bac"/>
</dbReference>
<dbReference type="RefSeq" id="WP_093834351.1">
    <property type="nucleotide sequence ID" value="NZ_FOLQ01000032.1"/>
</dbReference>
<dbReference type="OrthoDB" id="974928at2"/>
<dbReference type="EMBL" id="FOLQ01000032">
    <property type="protein sequence ID" value="SFF16427.1"/>
    <property type="molecule type" value="Genomic_DNA"/>
</dbReference>
<name>A0A1I2GHU1_9BACT</name>
<feature type="domain" description="OmpA-like" evidence="5">
    <location>
        <begin position="313"/>
        <end position="430"/>
    </location>
</feature>
<dbReference type="InterPro" id="IPR006665">
    <property type="entry name" value="OmpA-like"/>
</dbReference>
<dbReference type="Proteomes" id="UP000198598">
    <property type="component" value="Unassembled WGS sequence"/>
</dbReference>
<reference evidence="6 7" key="1">
    <citation type="submission" date="2016-10" db="EMBL/GenBank/DDBJ databases">
        <authorList>
            <person name="de Groot N.N."/>
        </authorList>
    </citation>
    <scope>NUCLEOTIDE SEQUENCE [LARGE SCALE GENOMIC DNA]</scope>
    <source>
        <strain evidence="6 7">DSM 26130</strain>
    </source>
</reference>
<sequence length="430" mass="48345">MDLPFQINKWKRVSLSLSLVATVVTSSLAQYDKKELQLVVSPKGGYNVLQFSPDYTREQGTSGFSLYKGAPPTSLIYQNGNEKTVHPLPIRAGIDIGLKRVNYHTDRAWSILLGADYSQQLFSSSYDNSYYFKGYSIVSWNAYVKYFQVNAALTYYWSKLLSRSGSDGLFLRLGTSQAFGVTYIEPAVSVNEPFTFNYLDTGTGSVIQRRSSMPQSWFIIPEVGIHYDNIEASISASVPLQQTFTEQHTFYQNNQVTAINTIGYRLGGVYGTVRLMLPVARFSHRRRSVPVAETSPPLPSSPVVTKSPAPPSYNKGQVIRLNNVYFKASSAELLPNSYAELDSLVKQMHLRPTLRIRLEGHTDIIGEARLNQQLSEERVGTIQQYMTSKGVESRRIELKGYGDKRPLKRDCPPPTGCPENRRVEFLILSD</sequence>
<accession>A0A1I2GHU1</accession>
<dbReference type="PRINTS" id="PR01021">
    <property type="entry name" value="OMPADOMAIN"/>
</dbReference>
<evidence type="ECO:0000313" key="7">
    <source>
        <dbReference type="Proteomes" id="UP000198598"/>
    </source>
</evidence>
<dbReference type="CDD" id="cd07185">
    <property type="entry name" value="OmpA_C-like"/>
    <property type="match status" value="1"/>
</dbReference>
<dbReference type="Pfam" id="PF00691">
    <property type="entry name" value="OmpA"/>
    <property type="match status" value="1"/>
</dbReference>
<dbReference type="STRING" id="662367.SAMN05216167_13218"/>
<dbReference type="InterPro" id="IPR050330">
    <property type="entry name" value="Bact_OuterMem_StrucFunc"/>
</dbReference>
<proteinExistence type="predicted"/>
<evidence type="ECO:0000256" key="3">
    <source>
        <dbReference type="ARBA" id="ARBA00023237"/>
    </source>
</evidence>
<keyword evidence="7" id="KW-1185">Reference proteome</keyword>
<dbReference type="PROSITE" id="PS51123">
    <property type="entry name" value="OMPA_2"/>
    <property type="match status" value="1"/>
</dbReference>
<dbReference type="Gene3D" id="3.30.1330.60">
    <property type="entry name" value="OmpA-like domain"/>
    <property type="match status" value="1"/>
</dbReference>
<organism evidence="6 7">
    <name type="scientific">Spirosoma endophyticum</name>
    <dbReference type="NCBI Taxonomy" id="662367"/>
    <lineage>
        <taxon>Bacteria</taxon>
        <taxon>Pseudomonadati</taxon>
        <taxon>Bacteroidota</taxon>
        <taxon>Cytophagia</taxon>
        <taxon>Cytophagales</taxon>
        <taxon>Cytophagaceae</taxon>
        <taxon>Spirosoma</taxon>
    </lineage>
</organism>
<gene>
    <name evidence="6" type="ORF">SAMN05216167_13218</name>
</gene>